<comment type="caution">
    <text evidence="1">The sequence shown here is derived from an EMBL/GenBank/DDBJ whole genome shotgun (WGS) entry which is preliminary data.</text>
</comment>
<dbReference type="Proteomes" id="UP000015344">
    <property type="component" value="Unassembled WGS sequence"/>
</dbReference>
<evidence type="ECO:0000313" key="2">
    <source>
        <dbReference type="Proteomes" id="UP000015344"/>
    </source>
</evidence>
<dbReference type="eggNOG" id="ENOG50335Q7">
    <property type="taxonomic scope" value="Bacteria"/>
</dbReference>
<dbReference type="RefSeq" id="WP_021261255.1">
    <property type="nucleotide sequence ID" value="NZ_ATMT01000066.1"/>
</dbReference>
<gene>
    <name evidence="1" type="ORF">PAALTS15_19998</name>
</gene>
<name>S9SN19_PAEAL</name>
<dbReference type="PATRIC" id="fig|1117108.3.peg.4119"/>
<evidence type="ECO:0000313" key="1">
    <source>
        <dbReference type="EMBL" id="EPY05483.1"/>
    </source>
</evidence>
<sequence length="246" mass="28705">MKEKKILDIRLFEEIEGSKSLPHYAGKSYQIENEVHSIGTRFARKLREQGFITGEFDHVYIVLTPLLEEQVIMESERRPEKWMRYFFVGVSASSFNCKTNQEKEKYILQLISTVLKKISINEAQMWLVSDIHYLLLTSGSEIEITHLSKSTSKYKVTITYQIRPLHKQSTAIIEYHDLMNNVRRKSAFLELNMYEDIYFLASSLTLKDGLVCIKPRTSQTANYYIKSYKTPIFIPINEIPIIGPSF</sequence>
<dbReference type="AlphaFoldDB" id="S9SN19"/>
<accession>S9SN19</accession>
<proteinExistence type="predicted"/>
<organism evidence="1 2">
    <name type="scientific">Paenibacillus alvei TS-15</name>
    <dbReference type="NCBI Taxonomy" id="1117108"/>
    <lineage>
        <taxon>Bacteria</taxon>
        <taxon>Bacillati</taxon>
        <taxon>Bacillota</taxon>
        <taxon>Bacilli</taxon>
        <taxon>Bacillales</taxon>
        <taxon>Paenibacillaceae</taxon>
        <taxon>Paenibacillus</taxon>
    </lineage>
</organism>
<dbReference type="EMBL" id="ATMT01000066">
    <property type="protein sequence ID" value="EPY05483.1"/>
    <property type="molecule type" value="Genomic_DNA"/>
</dbReference>
<protein>
    <submittedName>
        <fullName evidence="1">Uncharacterized protein</fullName>
    </submittedName>
</protein>
<reference evidence="1 2" key="1">
    <citation type="submission" date="2013-05" db="EMBL/GenBank/DDBJ databases">
        <authorList>
            <person name="Strain E.A."/>
            <person name="Brown E."/>
            <person name="Allard M.W."/>
            <person name="Luo Y.L."/>
        </authorList>
    </citation>
    <scope>NUCLEOTIDE SEQUENCE [LARGE SCALE GENOMIC DNA]</scope>
    <source>
        <strain evidence="1 2">TS-15</strain>
    </source>
</reference>